<sequence length="292" mass="32838">MNGTATPDLQGELSTNGFVRIPSALSSDQIESLRDACSTATSRARAGNWPHIRTLPKQFPPWPSDANGGIWGVQHLLHPDQPGNDVFASSYFGDTVMGPAKRILGCDDEDMVMELYNLLVRPERDFELRWHRDDIPASASPEEEMKRLSKPAWHAQWNLALFEDSSLVVVPGSHKRPRAEVERSADPYEAELPGMLIVEMKPGDLVFYDNNILHRGVYRADVERMTLHGSVGHVRGGNLRARNVLQHAVGEWVDQCDFGKLDERTKQRAEGMRKRLVELGSWNKDVGYSLED</sequence>
<protein>
    <submittedName>
        <fullName evidence="1">Phytanoyl-CoA dioxygenase</fullName>
    </submittedName>
</protein>
<keyword evidence="1" id="KW-0560">Oxidoreductase</keyword>
<dbReference type="GO" id="GO:0051213">
    <property type="term" value="F:dioxygenase activity"/>
    <property type="evidence" value="ECO:0007669"/>
    <property type="project" value="UniProtKB-KW"/>
</dbReference>
<dbReference type="OrthoDB" id="2106152at2759"/>
<dbReference type="EMBL" id="MU001681">
    <property type="protein sequence ID" value="KAF2457108.1"/>
    <property type="molecule type" value="Genomic_DNA"/>
</dbReference>
<dbReference type="InterPro" id="IPR008775">
    <property type="entry name" value="Phytyl_CoA_dOase-like"/>
</dbReference>
<dbReference type="PANTHER" id="PTHR40470:SF1">
    <property type="entry name" value="PHYTANOYL-COA DIOXYGENASE FAMILY PROTEIN (AFU_ORTHOLOGUE AFUA_2G15850)"/>
    <property type="match status" value="1"/>
</dbReference>
<evidence type="ECO:0000313" key="2">
    <source>
        <dbReference type="Proteomes" id="UP000799766"/>
    </source>
</evidence>
<dbReference type="Pfam" id="PF05721">
    <property type="entry name" value="PhyH"/>
    <property type="match status" value="1"/>
</dbReference>
<keyword evidence="2" id="KW-1185">Reference proteome</keyword>
<evidence type="ECO:0000313" key="1">
    <source>
        <dbReference type="EMBL" id="KAF2457108.1"/>
    </source>
</evidence>
<dbReference type="Gene3D" id="2.60.120.620">
    <property type="entry name" value="q2cbj1_9rhob like domain"/>
    <property type="match status" value="1"/>
</dbReference>
<reference evidence="1" key="1">
    <citation type="journal article" date="2020" name="Stud. Mycol.">
        <title>101 Dothideomycetes genomes: a test case for predicting lifestyles and emergence of pathogens.</title>
        <authorList>
            <person name="Haridas S."/>
            <person name="Albert R."/>
            <person name="Binder M."/>
            <person name="Bloem J."/>
            <person name="Labutti K."/>
            <person name="Salamov A."/>
            <person name="Andreopoulos B."/>
            <person name="Baker S."/>
            <person name="Barry K."/>
            <person name="Bills G."/>
            <person name="Bluhm B."/>
            <person name="Cannon C."/>
            <person name="Castanera R."/>
            <person name="Culley D."/>
            <person name="Daum C."/>
            <person name="Ezra D."/>
            <person name="Gonzalez J."/>
            <person name="Henrissat B."/>
            <person name="Kuo A."/>
            <person name="Liang C."/>
            <person name="Lipzen A."/>
            <person name="Lutzoni F."/>
            <person name="Magnuson J."/>
            <person name="Mondo S."/>
            <person name="Nolan M."/>
            <person name="Ohm R."/>
            <person name="Pangilinan J."/>
            <person name="Park H.-J."/>
            <person name="Ramirez L."/>
            <person name="Alfaro M."/>
            <person name="Sun H."/>
            <person name="Tritt A."/>
            <person name="Yoshinaga Y."/>
            <person name="Zwiers L.-H."/>
            <person name="Turgeon B."/>
            <person name="Goodwin S."/>
            <person name="Spatafora J."/>
            <person name="Crous P."/>
            <person name="Grigoriev I."/>
        </authorList>
    </citation>
    <scope>NUCLEOTIDE SEQUENCE</scope>
    <source>
        <strain evidence="1">ATCC 16933</strain>
    </source>
</reference>
<dbReference type="PANTHER" id="PTHR40470">
    <property type="entry name" value="PHYTANOYL-COA DIOXYGENASE FAMILY PROTEIN (AFU_ORTHOLOGUE AFUA_2G15850)"/>
    <property type="match status" value="1"/>
</dbReference>
<dbReference type="SUPFAM" id="SSF51197">
    <property type="entry name" value="Clavaminate synthase-like"/>
    <property type="match status" value="1"/>
</dbReference>
<proteinExistence type="predicted"/>
<dbReference type="AlphaFoldDB" id="A0A6A6NZV6"/>
<dbReference type="Proteomes" id="UP000799766">
    <property type="component" value="Unassembled WGS sequence"/>
</dbReference>
<gene>
    <name evidence="1" type="ORF">BDY21DRAFT_321343</name>
</gene>
<keyword evidence="1" id="KW-0223">Dioxygenase</keyword>
<organism evidence="1 2">
    <name type="scientific">Lineolata rhizophorae</name>
    <dbReference type="NCBI Taxonomy" id="578093"/>
    <lineage>
        <taxon>Eukaryota</taxon>
        <taxon>Fungi</taxon>
        <taxon>Dikarya</taxon>
        <taxon>Ascomycota</taxon>
        <taxon>Pezizomycotina</taxon>
        <taxon>Dothideomycetes</taxon>
        <taxon>Dothideomycetes incertae sedis</taxon>
        <taxon>Lineolatales</taxon>
        <taxon>Lineolataceae</taxon>
        <taxon>Lineolata</taxon>
    </lineage>
</organism>
<name>A0A6A6NZV6_9PEZI</name>
<accession>A0A6A6NZV6</accession>